<evidence type="ECO:0008006" key="4">
    <source>
        <dbReference type="Google" id="ProtNLM"/>
    </source>
</evidence>
<dbReference type="EMBL" id="OW152830">
    <property type="protein sequence ID" value="CAH2048858.1"/>
    <property type="molecule type" value="Genomic_DNA"/>
</dbReference>
<evidence type="ECO:0000313" key="2">
    <source>
        <dbReference type="EMBL" id="CAH2048858.1"/>
    </source>
</evidence>
<keyword evidence="3" id="KW-1185">Reference proteome</keyword>
<evidence type="ECO:0000313" key="3">
    <source>
        <dbReference type="Proteomes" id="UP000837857"/>
    </source>
</evidence>
<feature type="transmembrane region" description="Helical" evidence="1">
    <location>
        <begin position="60"/>
        <end position="88"/>
    </location>
</feature>
<proteinExistence type="predicted"/>
<keyword evidence="1" id="KW-0812">Transmembrane</keyword>
<accession>A0ABN8ICJ9</accession>
<evidence type="ECO:0000256" key="1">
    <source>
        <dbReference type="SAM" id="Phobius"/>
    </source>
</evidence>
<sequence length="115" mass="12671">MRPWSRRRRANVRGVVRSLRGGPPFKDGRRARVSSVSRAFSFCASPAPSFRDVNLELPRLVYLLVVVSAASIAAVLPSVVTVGVVGLVRRTKFALVTCRTNEATDIESSTQTWKK</sequence>
<reference evidence="2" key="1">
    <citation type="submission" date="2022-03" db="EMBL/GenBank/DDBJ databases">
        <authorList>
            <person name="Martin H S."/>
        </authorList>
    </citation>
    <scope>NUCLEOTIDE SEQUENCE</scope>
</reference>
<dbReference type="Proteomes" id="UP000837857">
    <property type="component" value="Chromosome 18"/>
</dbReference>
<protein>
    <recommendedName>
        <fullName evidence="4">Transmembrane protein</fullName>
    </recommendedName>
</protein>
<name>A0ABN8ICJ9_9NEOP</name>
<gene>
    <name evidence="2" type="ORF">IPOD504_LOCUS6429</name>
</gene>
<keyword evidence="1" id="KW-0472">Membrane</keyword>
<feature type="non-terminal residue" evidence="2">
    <location>
        <position position="1"/>
    </location>
</feature>
<keyword evidence="1" id="KW-1133">Transmembrane helix</keyword>
<organism evidence="2 3">
    <name type="scientific">Iphiclides podalirius</name>
    <name type="common">scarce swallowtail</name>
    <dbReference type="NCBI Taxonomy" id="110791"/>
    <lineage>
        <taxon>Eukaryota</taxon>
        <taxon>Metazoa</taxon>
        <taxon>Ecdysozoa</taxon>
        <taxon>Arthropoda</taxon>
        <taxon>Hexapoda</taxon>
        <taxon>Insecta</taxon>
        <taxon>Pterygota</taxon>
        <taxon>Neoptera</taxon>
        <taxon>Endopterygota</taxon>
        <taxon>Lepidoptera</taxon>
        <taxon>Glossata</taxon>
        <taxon>Ditrysia</taxon>
        <taxon>Papilionoidea</taxon>
        <taxon>Papilionidae</taxon>
        <taxon>Papilioninae</taxon>
        <taxon>Iphiclides</taxon>
    </lineage>
</organism>